<keyword evidence="3" id="KW-1003">Cell membrane</keyword>
<feature type="transmembrane region" description="Helical" evidence="7">
    <location>
        <begin position="264"/>
        <end position="286"/>
    </location>
</feature>
<evidence type="ECO:0000313" key="10">
    <source>
        <dbReference type="Proteomes" id="UP001299608"/>
    </source>
</evidence>
<dbReference type="InterPro" id="IPR000515">
    <property type="entry name" value="MetI-like"/>
</dbReference>
<evidence type="ECO:0000256" key="5">
    <source>
        <dbReference type="ARBA" id="ARBA00022989"/>
    </source>
</evidence>
<comment type="similarity">
    <text evidence="7">Belongs to the binding-protein-dependent transport system permease family.</text>
</comment>
<feature type="domain" description="ABC transmembrane type-1" evidence="8">
    <location>
        <begin position="71"/>
        <end position="285"/>
    </location>
</feature>
<gene>
    <name evidence="9" type="ORF">L0N08_02190</name>
</gene>
<dbReference type="EMBL" id="JAKNGE010000002">
    <property type="protein sequence ID" value="MCG4744216.1"/>
    <property type="molecule type" value="Genomic_DNA"/>
</dbReference>
<evidence type="ECO:0000256" key="2">
    <source>
        <dbReference type="ARBA" id="ARBA00022448"/>
    </source>
</evidence>
<dbReference type="GO" id="GO:0055085">
    <property type="term" value="P:transmembrane transport"/>
    <property type="evidence" value="ECO:0007669"/>
    <property type="project" value="InterPro"/>
</dbReference>
<evidence type="ECO:0000256" key="3">
    <source>
        <dbReference type="ARBA" id="ARBA00022475"/>
    </source>
</evidence>
<dbReference type="CDD" id="cd06261">
    <property type="entry name" value="TM_PBP2"/>
    <property type="match status" value="1"/>
</dbReference>
<dbReference type="RefSeq" id="WP_117557470.1">
    <property type="nucleotide sequence ID" value="NZ_JAKNGE010000002.1"/>
</dbReference>
<proteinExistence type="inferred from homology"/>
<evidence type="ECO:0000256" key="1">
    <source>
        <dbReference type="ARBA" id="ARBA00004651"/>
    </source>
</evidence>
<name>A0AAX1SN37_9FIRM</name>
<feature type="transmembrane region" description="Helical" evidence="7">
    <location>
        <begin position="12"/>
        <end position="31"/>
    </location>
</feature>
<dbReference type="GO" id="GO:0005886">
    <property type="term" value="C:plasma membrane"/>
    <property type="evidence" value="ECO:0007669"/>
    <property type="project" value="UniProtKB-SubCell"/>
</dbReference>
<sequence>MNKKIGSRYLPYCFLTPAIVFLLLFMAYPILNVFYYSLQNYATNKPYLRGFVGLDNMMKILTGDKVFRASLLVSVKWVVVQVGLQLVFGLMIALVLNQRFKGRGILRAIVFAPWAVSGVLTSMMWSLMYNENMGVVNDLLMKMGIIKKGIAWISGYGTSFAALTVAELWRGIPFFAIMLLAGLQSIPDEEYEACSVDGGTRWSKFLYITMPHLKETIVLSTLLRAVWEFNNVDVIYNLTGGGPVNRTMTLTMYITQTAIRDSNFGYGSAIAVISFIILAVFAAAYIKLTGFGEEEKA</sequence>
<accession>A0AAX1SN37</accession>
<feature type="transmembrane region" description="Helical" evidence="7">
    <location>
        <begin position="77"/>
        <end position="96"/>
    </location>
</feature>
<protein>
    <submittedName>
        <fullName evidence="9">Sugar ABC transporter permease</fullName>
    </submittedName>
</protein>
<evidence type="ECO:0000256" key="6">
    <source>
        <dbReference type="ARBA" id="ARBA00023136"/>
    </source>
</evidence>
<dbReference type="Pfam" id="PF00528">
    <property type="entry name" value="BPD_transp_1"/>
    <property type="match status" value="1"/>
</dbReference>
<evidence type="ECO:0000313" key="9">
    <source>
        <dbReference type="EMBL" id="MCG4744216.1"/>
    </source>
</evidence>
<dbReference type="SUPFAM" id="SSF160964">
    <property type="entry name" value="MalF N-terminal region-like"/>
    <property type="match status" value="1"/>
</dbReference>
<dbReference type="PROSITE" id="PS50928">
    <property type="entry name" value="ABC_TM1"/>
    <property type="match status" value="1"/>
</dbReference>
<dbReference type="InterPro" id="IPR035906">
    <property type="entry name" value="MetI-like_sf"/>
</dbReference>
<dbReference type="SUPFAM" id="SSF161098">
    <property type="entry name" value="MetI-like"/>
    <property type="match status" value="1"/>
</dbReference>
<keyword evidence="5 7" id="KW-1133">Transmembrane helix</keyword>
<dbReference type="Gene3D" id="1.10.3720.10">
    <property type="entry name" value="MetI-like"/>
    <property type="match status" value="1"/>
</dbReference>
<dbReference type="Proteomes" id="UP001299608">
    <property type="component" value="Unassembled WGS sequence"/>
</dbReference>
<keyword evidence="4 7" id="KW-0812">Transmembrane</keyword>
<evidence type="ECO:0000256" key="7">
    <source>
        <dbReference type="RuleBase" id="RU363032"/>
    </source>
</evidence>
<reference evidence="9" key="1">
    <citation type="submission" date="2022-01" db="EMBL/GenBank/DDBJ databases">
        <title>Collection of gut derived symbiotic bacterial strains cultured from healthy donors.</title>
        <authorList>
            <person name="Lin H."/>
            <person name="Kohout C."/>
            <person name="Waligurski E."/>
            <person name="Pamer E.G."/>
        </authorList>
    </citation>
    <scope>NUCLEOTIDE SEQUENCE</scope>
    <source>
        <strain evidence="9">DFI.6.55</strain>
    </source>
</reference>
<dbReference type="PANTHER" id="PTHR43005:SF2">
    <property type="entry name" value="INTEGRAL MEMBRANE SUGAR TRANSPORT PROTEIN"/>
    <property type="match status" value="1"/>
</dbReference>
<keyword evidence="2 7" id="KW-0813">Transport</keyword>
<dbReference type="AlphaFoldDB" id="A0AAX1SN37"/>
<evidence type="ECO:0000259" key="8">
    <source>
        <dbReference type="PROSITE" id="PS50928"/>
    </source>
</evidence>
<organism evidence="9 10">
    <name type="scientific">Enterocloster aldenensis</name>
    <dbReference type="NCBI Taxonomy" id="358742"/>
    <lineage>
        <taxon>Bacteria</taxon>
        <taxon>Bacillati</taxon>
        <taxon>Bacillota</taxon>
        <taxon>Clostridia</taxon>
        <taxon>Lachnospirales</taxon>
        <taxon>Lachnospiraceae</taxon>
        <taxon>Enterocloster</taxon>
    </lineage>
</organism>
<keyword evidence="6 7" id="KW-0472">Membrane</keyword>
<comment type="caution">
    <text evidence="9">The sequence shown here is derived from an EMBL/GenBank/DDBJ whole genome shotgun (WGS) entry which is preliminary data.</text>
</comment>
<feature type="transmembrane region" description="Helical" evidence="7">
    <location>
        <begin position="149"/>
        <end position="169"/>
    </location>
</feature>
<dbReference type="PANTHER" id="PTHR43005">
    <property type="entry name" value="BLR7065 PROTEIN"/>
    <property type="match status" value="1"/>
</dbReference>
<evidence type="ECO:0000256" key="4">
    <source>
        <dbReference type="ARBA" id="ARBA00022692"/>
    </source>
</evidence>
<feature type="transmembrane region" description="Helical" evidence="7">
    <location>
        <begin position="108"/>
        <end position="129"/>
    </location>
</feature>
<comment type="subcellular location">
    <subcellularLocation>
        <location evidence="1 7">Cell membrane</location>
        <topology evidence="1 7">Multi-pass membrane protein</topology>
    </subcellularLocation>
</comment>